<accession>A0A674HFK8</accession>
<dbReference type="GeneTree" id="ENSGT00530000063695"/>
<dbReference type="Pfam" id="PF06657">
    <property type="entry name" value="Cep57_MT_bd"/>
    <property type="match status" value="1"/>
</dbReference>
<dbReference type="GO" id="GO:0043015">
    <property type="term" value="F:gamma-tubulin binding"/>
    <property type="evidence" value="ECO:0007669"/>
    <property type="project" value="InterPro"/>
</dbReference>
<feature type="domain" description="Cep57 centrosome localisation" evidence="10">
    <location>
        <begin position="76"/>
        <end position="252"/>
    </location>
</feature>
<proteinExistence type="inferred from homology"/>
<dbReference type="Pfam" id="PF14073">
    <property type="entry name" value="Cep57_CLD"/>
    <property type="match status" value="1"/>
</dbReference>
<dbReference type="GO" id="GO:0005829">
    <property type="term" value="C:cytosol"/>
    <property type="evidence" value="ECO:0007669"/>
    <property type="project" value="Ensembl"/>
</dbReference>
<dbReference type="GO" id="GO:0051260">
    <property type="term" value="P:protein homooligomerization"/>
    <property type="evidence" value="ECO:0007669"/>
    <property type="project" value="Ensembl"/>
</dbReference>
<dbReference type="CTD" id="9702"/>
<dbReference type="GeneID" id="100222419"/>
<feature type="region of interest" description="Disordered" evidence="8">
    <location>
        <begin position="1"/>
        <end position="40"/>
    </location>
</feature>
<keyword evidence="5 7" id="KW-0175">Coiled coil</keyword>
<reference evidence="11" key="2">
    <citation type="submission" date="2025-08" db="UniProtKB">
        <authorList>
            <consortium name="Ensembl"/>
        </authorList>
    </citation>
    <scope>IDENTIFICATION</scope>
</reference>
<dbReference type="PANTHER" id="PTHR19336">
    <property type="entry name" value="UNCHARACTERIZED DUF1167"/>
    <property type="match status" value="1"/>
</dbReference>
<keyword evidence="4" id="KW-0493">Microtubule</keyword>
<dbReference type="RefSeq" id="XP_072783419.1">
    <property type="nucleotide sequence ID" value="XM_072927318.1"/>
</dbReference>
<dbReference type="Proteomes" id="UP000007754">
    <property type="component" value="Chromosome 1"/>
</dbReference>
<evidence type="ECO:0000256" key="8">
    <source>
        <dbReference type="SAM" id="MobiDB-lite"/>
    </source>
</evidence>
<comment type="subcellular location">
    <subcellularLocation>
        <location evidence="1">Cytoplasm</location>
        <location evidence="1">Cytoskeleton</location>
        <location evidence="1">Microtubule organizing center</location>
        <location evidence="1">Centrosome</location>
    </subcellularLocation>
</comment>
<dbReference type="InterPro" id="IPR051756">
    <property type="entry name" value="Centrosomal_MT-associated"/>
</dbReference>
<comment type="similarity">
    <text evidence="2">Belongs to the translokin family.</text>
</comment>
<keyword evidence="6" id="KW-0206">Cytoskeleton</keyword>
<evidence type="ECO:0000259" key="9">
    <source>
        <dbReference type="Pfam" id="PF06657"/>
    </source>
</evidence>
<feature type="coiled-coil region" evidence="7">
    <location>
        <begin position="74"/>
        <end position="238"/>
    </location>
</feature>
<evidence type="ECO:0000313" key="12">
    <source>
        <dbReference type="Proteomes" id="UP000007754"/>
    </source>
</evidence>
<feature type="compositionally biased region" description="Polar residues" evidence="8">
    <location>
        <begin position="24"/>
        <end position="40"/>
    </location>
</feature>
<evidence type="ECO:0000256" key="5">
    <source>
        <dbReference type="ARBA" id="ARBA00023054"/>
    </source>
</evidence>
<sequence>MADMAAARGGRQHTLGLGERLSANDLQNTQSSTSATDGLSSASFIDYPKHKPFINSDLQRSPWKPVIPYPESHSRAIFSALKNLQEKIRQLELERFEAEENVKHLSRETANFKKILSEQMQDKERDKTEVSKKNQELTSQLAAAESRCRLLEKQLDYMRKMIQHAENEKSHLLEKQNFLERNRLIDQSHVQSKLEKLDILEKEYSRLTTMQSTAERKMKELEQKLHEEEHARKLVQEKAAELQTGLETNRLLIQAASPLLSPKARQPRKKAKQPEKKCSVRHSTLQPHYRLCLGDVPFVAGKSTSPSHSVSANVQHVLHLMKHHSKALCNRHVVNDCPAKPTSAGHPASKSRQPYVPMDSSSSQEELSEVLLTLQDELGQMSFDHQQLSKLILEAPSDAVREDLERELETLVERMEAKADQISKVRKHRLQLERLKRECKSRRTSAKQIKDSRFPVSEVKVTTTITTKGKNAGPIKVKPGEKSRKNLQLLRDMQTIKTSLQEDDISWDF</sequence>
<protein>
    <submittedName>
        <fullName evidence="11">Centrosomal protein 57</fullName>
    </submittedName>
</protein>
<dbReference type="Ensembl" id="ENSTGUT00000034773.1">
    <property type="protein sequence ID" value="ENSTGUP00000033440.1"/>
    <property type="gene ID" value="ENSTGUG00000024409.1"/>
</dbReference>
<gene>
    <name evidence="11" type="primary">CEP57</name>
</gene>
<evidence type="ECO:0000256" key="6">
    <source>
        <dbReference type="ARBA" id="ARBA00023212"/>
    </source>
</evidence>
<organism evidence="11 12">
    <name type="scientific">Taeniopygia guttata</name>
    <name type="common">Zebra finch</name>
    <name type="synonym">Poephila guttata</name>
    <dbReference type="NCBI Taxonomy" id="59729"/>
    <lineage>
        <taxon>Eukaryota</taxon>
        <taxon>Metazoa</taxon>
        <taxon>Chordata</taxon>
        <taxon>Craniata</taxon>
        <taxon>Vertebrata</taxon>
        <taxon>Euteleostomi</taxon>
        <taxon>Archelosauria</taxon>
        <taxon>Archosauria</taxon>
        <taxon>Dinosauria</taxon>
        <taxon>Saurischia</taxon>
        <taxon>Theropoda</taxon>
        <taxon>Coelurosauria</taxon>
        <taxon>Aves</taxon>
        <taxon>Neognathae</taxon>
        <taxon>Neoaves</taxon>
        <taxon>Telluraves</taxon>
        <taxon>Australaves</taxon>
        <taxon>Passeriformes</taxon>
        <taxon>Passeroidea</taxon>
        <taxon>Estrildidae</taxon>
        <taxon>Estrildinae</taxon>
        <taxon>Taeniopygia</taxon>
    </lineage>
</organism>
<dbReference type="GO" id="GO:0042803">
    <property type="term" value="F:protein homodimerization activity"/>
    <property type="evidence" value="ECO:0007669"/>
    <property type="project" value="Ensembl"/>
</dbReference>
<evidence type="ECO:0000256" key="2">
    <source>
        <dbReference type="ARBA" id="ARBA00008179"/>
    </source>
</evidence>
<feature type="coiled-coil region" evidence="7">
    <location>
        <begin position="401"/>
        <end position="438"/>
    </location>
</feature>
<dbReference type="PANTHER" id="PTHR19336:SF11">
    <property type="entry name" value="CENTROSOMAL PROTEIN OF 57 KDA"/>
    <property type="match status" value="1"/>
</dbReference>
<dbReference type="Gene3D" id="1.20.58.90">
    <property type="match status" value="1"/>
</dbReference>
<dbReference type="GO" id="GO:0005794">
    <property type="term" value="C:Golgi apparatus"/>
    <property type="evidence" value="ECO:0007669"/>
    <property type="project" value="Ensembl"/>
</dbReference>
<evidence type="ECO:0000256" key="4">
    <source>
        <dbReference type="ARBA" id="ARBA00022701"/>
    </source>
</evidence>
<keyword evidence="12" id="KW-1185">Reference proteome</keyword>
<dbReference type="InterPro" id="IPR025913">
    <property type="entry name" value="Cep57_CLD"/>
</dbReference>
<feature type="region of interest" description="Disordered" evidence="8">
    <location>
        <begin position="340"/>
        <end position="362"/>
    </location>
</feature>
<reference evidence="11 12" key="1">
    <citation type="journal article" date="2010" name="Nature">
        <title>The genome of a songbird.</title>
        <authorList>
            <person name="Warren W.C."/>
            <person name="Clayton D.F."/>
            <person name="Ellegren H."/>
            <person name="Arnold A.P."/>
            <person name="Hillier L.W."/>
            <person name="Kunstner A."/>
            <person name="Searle S."/>
            <person name="White S."/>
            <person name="Vilella A.J."/>
            <person name="Fairley S."/>
            <person name="Heger A."/>
            <person name="Kong L."/>
            <person name="Ponting C.P."/>
            <person name="Jarvis E.D."/>
            <person name="Mello C.V."/>
            <person name="Minx P."/>
            <person name="Lovell P."/>
            <person name="Velho T.A."/>
            <person name="Ferris M."/>
            <person name="Balakrishnan C.N."/>
            <person name="Sinha S."/>
            <person name="Blatti C."/>
            <person name="London S.E."/>
            <person name="Li Y."/>
            <person name="Lin Y.C."/>
            <person name="George J."/>
            <person name="Sweedler J."/>
            <person name="Southey B."/>
            <person name="Gunaratne P."/>
            <person name="Watson M."/>
            <person name="Nam K."/>
            <person name="Backstrom N."/>
            <person name="Smeds L."/>
            <person name="Nabholz B."/>
            <person name="Itoh Y."/>
            <person name="Whitney O."/>
            <person name="Pfenning A.R."/>
            <person name="Howard J."/>
            <person name="Volker M."/>
            <person name="Skinner B.M."/>
            <person name="Griffin D.K."/>
            <person name="Ye L."/>
            <person name="McLaren W.M."/>
            <person name="Flicek P."/>
            <person name="Quesada V."/>
            <person name="Velasco G."/>
            <person name="Lopez-Otin C."/>
            <person name="Puente X.S."/>
            <person name="Olender T."/>
            <person name="Lancet D."/>
            <person name="Smit A.F."/>
            <person name="Hubley R."/>
            <person name="Konkel M.K."/>
            <person name="Walker J.A."/>
            <person name="Batzer M.A."/>
            <person name="Gu W."/>
            <person name="Pollock D.D."/>
            <person name="Chen L."/>
            <person name="Cheng Z."/>
            <person name="Eichler E.E."/>
            <person name="Stapley J."/>
            <person name="Slate J."/>
            <person name="Ekblom R."/>
            <person name="Birkhead T."/>
            <person name="Burke T."/>
            <person name="Burt D."/>
            <person name="Scharff C."/>
            <person name="Adam I."/>
            <person name="Richard H."/>
            <person name="Sultan M."/>
            <person name="Soldatov A."/>
            <person name="Lehrach H."/>
            <person name="Edwards S.V."/>
            <person name="Yang S.P."/>
            <person name="Li X."/>
            <person name="Graves T."/>
            <person name="Fulton L."/>
            <person name="Nelson J."/>
            <person name="Chinwalla A."/>
            <person name="Hou S."/>
            <person name="Mardis E.R."/>
            <person name="Wilson R.K."/>
        </authorList>
    </citation>
    <scope>NUCLEOTIDE SEQUENCE [LARGE SCALE GENOMIC DNA]</scope>
</reference>
<dbReference type="FunFam" id="1.20.58.90:FF:000003">
    <property type="entry name" value="Centrosomal protein of 57 kDa"/>
    <property type="match status" value="1"/>
</dbReference>
<dbReference type="GO" id="GO:0007286">
    <property type="term" value="P:spermatid development"/>
    <property type="evidence" value="ECO:0007669"/>
    <property type="project" value="Ensembl"/>
</dbReference>
<keyword evidence="3" id="KW-0963">Cytoplasm</keyword>
<evidence type="ECO:0000259" key="10">
    <source>
        <dbReference type="Pfam" id="PF14073"/>
    </source>
</evidence>
<evidence type="ECO:0000313" key="11">
    <source>
        <dbReference type="Ensembl" id="ENSTGUP00000033440.1"/>
    </source>
</evidence>
<dbReference type="OrthoDB" id="76453at2759"/>
<dbReference type="GO" id="GO:0017134">
    <property type="term" value="F:fibroblast growth factor binding"/>
    <property type="evidence" value="ECO:0007669"/>
    <property type="project" value="Ensembl"/>
</dbReference>
<evidence type="ECO:0000256" key="7">
    <source>
        <dbReference type="SAM" id="Coils"/>
    </source>
</evidence>
<dbReference type="GO" id="GO:0005634">
    <property type="term" value="C:nucleus"/>
    <property type="evidence" value="ECO:0007669"/>
    <property type="project" value="Ensembl"/>
</dbReference>
<dbReference type="OMA" id="YMKQMIA"/>
<dbReference type="GO" id="GO:0005874">
    <property type="term" value="C:microtubule"/>
    <property type="evidence" value="ECO:0007669"/>
    <property type="project" value="UniProtKB-KW"/>
</dbReference>
<evidence type="ECO:0000256" key="1">
    <source>
        <dbReference type="ARBA" id="ARBA00004300"/>
    </source>
</evidence>
<feature type="domain" description="Cep57 centrosome microtubule-binding" evidence="9">
    <location>
        <begin position="360"/>
        <end position="428"/>
    </location>
</feature>
<dbReference type="InParanoid" id="A0A674HFK8"/>
<dbReference type="InterPro" id="IPR024957">
    <property type="entry name" value="Cep57_MT-bd_dom"/>
</dbReference>
<name>A0A674HFK8_TAEGU</name>
<dbReference type="GO" id="GO:0008543">
    <property type="term" value="P:fibroblast growth factor receptor signaling pathway"/>
    <property type="evidence" value="ECO:0007669"/>
    <property type="project" value="Ensembl"/>
</dbReference>
<dbReference type="AlphaFoldDB" id="A0A674HFK8"/>
<feature type="region of interest" description="Disordered" evidence="8">
    <location>
        <begin position="260"/>
        <end position="281"/>
    </location>
</feature>
<dbReference type="GO" id="GO:0034451">
    <property type="term" value="C:centriolar satellite"/>
    <property type="evidence" value="ECO:0007669"/>
    <property type="project" value="Ensembl"/>
</dbReference>
<dbReference type="GO" id="GO:0008017">
    <property type="term" value="F:microtubule binding"/>
    <property type="evidence" value="ECO:0007669"/>
    <property type="project" value="Ensembl"/>
</dbReference>
<evidence type="ECO:0000256" key="3">
    <source>
        <dbReference type="ARBA" id="ARBA00022490"/>
    </source>
</evidence>
<reference evidence="11" key="3">
    <citation type="submission" date="2025-09" db="UniProtKB">
        <authorList>
            <consortium name="Ensembl"/>
        </authorList>
    </citation>
    <scope>IDENTIFICATION</scope>
</reference>